<reference evidence="1" key="1">
    <citation type="submission" date="2023-07" db="EMBL/GenBank/DDBJ databases">
        <title>Two novel species in the genus Flavivirga.</title>
        <authorList>
            <person name="Kwon K."/>
        </authorList>
    </citation>
    <scope>NUCLEOTIDE SEQUENCE</scope>
    <source>
        <strain evidence="1">KCTC 52353</strain>
    </source>
</reference>
<accession>A0ABT8WG68</accession>
<dbReference type="EMBL" id="JAUOEK010000183">
    <property type="protein sequence ID" value="MDO5972009.1"/>
    <property type="molecule type" value="Genomic_DNA"/>
</dbReference>
<keyword evidence="2" id="KW-1185">Reference proteome</keyword>
<evidence type="ECO:0000313" key="2">
    <source>
        <dbReference type="Proteomes" id="UP001176883"/>
    </source>
</evidence>
<comment type="caution">
    <text evidence="1">The sequence shown here is derived from an EMBL/GenBank/DDBJ whole genome shotgun (WGS) entry which is preliminary data.</text>
</comment>
<proteinExistence type="predicted"/>
<gene>
    <name evidence="1" type="ORF">Q4Q35_19585</name>
</gene>
<dbReference type="RefSeq" id="WP_303279727.1">
    <property type="nucleotide sequence ID" value="NZ_JAUOEK010000183.1"/>
</dbReference>
<name>A0ABT8WG68_9FLAO</name>
<organism evidence="1 2">
    <name type="scientific">Flavivirga aquimarina</name>
    <dbReference type="NCBI Taxonomy" id="2027862"/>
    <lineage>
        <taxon>Bacteria</taxon>
        <taxon>Pseudomonadati</taxon>
        <taxon>Bacteroidota</taxon>
        <taxon>Flavobacteriia</taxon>
        <taxon>Flavobacteriales</taxon>
        <taxon>Flavobacteriaceae</taxon>
        <taxon>Flavivirga</taxon>
    </lineage>
</organism>
<dbReference type="Proteomes" id="UP001176883">
    <property type="component" value="Unassembled WGS sequence"/>
</dbReference>
<evidence type="ECO:0000313" key="1">
    <source>
        <dbReference type="EMBL" id="MDO5972009.1"/>
    </source>
</evidence>
<sequence length="163" mass="20061">MSKEDLYLLKSEESYKKYIELIIPQILKIRELFTQIDQQITDEKYHSNFTNIHEELYYQCLNIEDWYKFEWCKRNLSISNKRNKYDLAHKLKHTAGFLCYWHKEIQKPLREQEFTDGNPEVNYEFHIGLVEEFIPDIELLYDFLKLDLEHWLIFMKKKLDGNK</sequence>
<protein>
    <submittedName>
        <fullName evidence="1">Uncharacterized protein</fullName>
    </submittedName>
</protein>